<dbReference type="PANTHER" id="PTHR30249">
    <property type="entry name" value="PUTATIVE SEROTONIN TRANSPORTER"/>
    <property type="match status" value="1"/>
</dbReference>
<dbReference type="RefSeq" id="WP_135056431.1">
    <property type="nucleotide sequence ID" value="NZ_JADGLC010000012.1"/>
</dbReference>
<comment type="subcellular location">
    <subcellularLocation>
        <location evidence="1">Membrane</location>
        <topology evidence="1">Multi-pass membrane protein</topology>
    </subcellularLocation>
</comment>
<keyword evidence="2 5" id="KW-0812">Transmembrane</keyword>
<evidence type="ECO:0000256" key="4">
    <source>
        <dbReference type="ARBA" id="ARBA00023136"/>
    </source>
</evidence>
<reference evidence="6 7" key="1">
    <citation type="submission" date="2019-03" db="EMBL/GenBank/DDBJ databases">
        <title>Diversity of the mouse oral microbiome.</title>
        <authorList>
            <person name="Joseph S."/>
            <person name="Aduse-Opoku J."/>
            <person name="Curtis M."/>
            <person name="Wade W."/>
            <person name="Hashim A."/>
        </authorList>
    </citation>
    <scope>NUCLEOTIDE SEQUENCE [LARGE SCALE GENOMIC DNA]</scope>
    <source>
        <strain evidence="6 7">WT12</strain>
    </source>
</reference>
<feature type="transmembrane region" description="Helical" evidence="5">
    <location>
        <begin position="58"/>
        <end position="78"/>
    </location>
</feature>
<feature type="transmembrane region" description="Helical" evidence="5">
    <location>
        <begin position="30"/>
        <end position="52"/>
    </location>
</feature>
<evidence type="ECO:0000256" key="3">
    <source>
        <dbReference type="ARBA" id="ARBA00022989"/>
    </source>
</evidence>
<dbReference type="OrthoDB" id="9811701at2"/>
<dbReference type="AlphaFoldDB" id="A0A4Y9K0F5"/>
<evidence type="ECO:0000313" key="6">
    <source>
        <dbReference type="EMBL" id="TFV10247.1"/>
    </source>
</evidence>
<name>A0A4Y9K0F5_9PAST</name>
<accession>A0A4Y9K0F5</accession>
<keyword evidence="3 5" id="KW-1133">Transmembrane helix</keyword>
<sequence length="231" mass="24420">MNVPIYAYSLLTVAVFIVVLKLSKTLKSAVLNPFILSLLLLAAILVLCHIPFGDYYQGNFPINQLLGVSVVALAVPFYEQLPQIRKHWRVITIVVLAGSLFSMLTGVLLALLFGASQEIIMAILPKSVTTAIAVSIVDQIGGNSAVGAVAVTVSGLTGSAFGIAVLQWLKVRNARAVGLSMGAVSHALGTARSMEYSVKAGSYASVSLVLCGLVSSLLAPLLFKWVICGWF</sequence>
<dbReference type="Pfam" id="PF04172">
    <property type="entry name" value="LrgB"/>
    <property type="match status" value="1"/>
</dbReference>
<organism evidence="6 7">
    <name type="scientific">Muribacter muris</name>
    <dbReference type="NCBI Taxonomy" id="67855"/>
    <lineage>
        <taxon>Bacteria</taxon>
        <taxon>Pseudomonadati</taxon>
        <taxon>Pseudomonadota</taxon>
        <taxon>Gammaproteobacteria</taxon>
        <taxon>Pasteurellales</taxon>
        <taxon>Pasteurellaceae</taxon>
        <taxon>Muribacter</taxon>
    </lineage>
</organism>
<proteinExistence type="predicted"/>
<dbReference type="PANTHER" id="PTHR30249:SF0">
    <property type="entry name" value="PLASTIDAL GLYCOLATE_GLYCERATE TRANSLOCATOR 1, CHLOROPLASTIC"/>
    <property type="match status" value="1"/>
</dbReference>
<dbReference type="Proteomes" id="UP000297396">
    <property type="component" value="Unassembled WGS sequence"/>
</dbReference>
<feature type="transmembrane region" description="Helical" evidence="5">
    <location>
        <begin position="203"/>
        <end position="227"/>
    </location>
</feature>
<feature type="transmembrane region" description="Helical" evidence="5">
    <location>
        <begin position="144"/>
        <end position="168"/>
    </location>
</feature>
<comment type="caution">
    <text evidence="6">The sequence shown here is derived from an EMBL/GenBank/DDBJ whole genome shotgun (WGS) entry which is preliminary data.</text>
</comment>
<feature type="transmembrane region" description="Helical" evidence="5">
    <location>
        <begin position="6"/>
        <end position="23"/>
    </location>
</feature>
<dbReference type="InterPro" id="IPR007300">
    <property type="entry name" value="CidB/LrgB"/>
</dbReference>
<dbReference type="EMBL" id="SPPA01000012">
    <property type="protein sequence ID" value="TFV10247.1"/>
    <property type="molecule type" value="Genomic_DNA"/>
</dbReference>
<protein>
    <submittedName>
        <fullName evidence="6">LrgB family protein</fullName>
    </submittedName>
</protein>
<dbReference type="GO" id="GO:0016020">
    <property type="term" value="C:membrane"/>
    <property type="evidence" value="ECO:0007669"/>
    <property type="project" value="UniProtKB-SubCell"/>
</dbReference>
<gene>
    <name evidence="6" type="ORF">E4T80_06715</name>
</gene>
<keyword evidence="4 5" id="KW-0472">Membrane</keyword>
<evidence type="ECO:0000256" key="1">
    <source>
        <dbReference type="ARBA" id="ARBA00004141"/>
    </source>
</evidence>
<feature type="transmembrane region" description="Helical" evidence="5">
    <location>
        <begin position="90"/>
        <end position="113"/>
    </location>
</feature>
<evidence type="ECO:0000256" key="5">
    <source>
        <dbReference type="SAM" id="Phobius"/>
    </source>
</evidence>
<evidence type="ECO:0000313" key="7">
    <source>
        <dbReference type="Proteomes" id="UP000297396"/>
    </source>
</evidence>
<evidence type="ECO:0000256" key="2">
    <source>
        <dbReference type="ARBA" id="ARBA00022692"/>
    </source>
</evidence>